<dbReference type="EMBL" id="HBGU01009659">
    <property type="protein sequence ID" value="CAD9411552.1"/>
    <property type="molecule type" value="Transcribed_RNA"/>
</dbReference>
<evidence type="ECO:0000313" key="1">
    <source>
        <dbReference type="EMBL" id="CAD9411552.1"/>
    </source>
</evidence>
<name>A0A7S2C0B8_9EUKA</name>
<reference evidence="1" key="1">
    <citation type="submission" date="2021-01" db="EMBL/GenBank/DDBJ databases">
        <authorList>
            <person name="Corre E."/>
            <person name="Pelletier E."/>
            <person name="Niang G."/>
            <person name="Scheremetjew M."/>
            <person name="Finn R."/>
            <person name="Kale V."/>
            <person name="Holt S."/>
            <person name="Cochrane G."/>
            <person name="Meng A."/>
            <person name="Brown T."/>
            <person name="Cohen L."/>
        </authorList>
    </citation>
    <scope>NUCLEOTIDE SEQUENCE</scope>
    <source>
        <strain evidence="1">UTEX LB 985</strain>
    </source>
</reference>
<accession>A0A7S2C0B8</accession>
<protein>
    <submittedName>
        <fullName evidence="1">Uncharacterized protein</fullName>
    </submittedName>
</protein>
<gene>
    <name evidence="1" type="ORF">CBRE1094_LOCUS5331</name>
</gene>
<sequence>MCTSLASTSSTEPGLKMRECSNKKRTVAPGCAWVSVHALALSGEFGAEVATWAVCQMRCLREIRVGGCAESKSSRVLHDSCCTCKPGSRLTSIRSRTRSSAGCSTRGCVHRINLASVELLSHPVQRG</sequence>
<organism evidence="1">
    <name type="scientific">Haptolina brevifila</name>
    <dbReference type="NCBI Taxonomy" id="156173"/>
    <lineage>
        <taxon>Eukaryota</taxon>
        <taxon>Haptista</taxon>
        <taxon>Haptophyta</taxon>
        <taxon>Prymnesiophyceae</taxon>
        <taxon>Prymnesiales</taxon>
        <taxon>Prymnesiaceae</taxon>
        <taxon>Haptolina</taxon>
    </lineage>
</organism>
<proteinExistence type="predicted"/>
<dbReference type="AlphaFoldDB" id="A0A7S2C0B8"/>